<dbReference type="AlphaFoldDB" id="K1T7R7"/>
<name>K1T7R7_9ZZZZ</name>
<dbReference type="EMBL" id="AJWY01010491">
    <property type="protein sequence ID" value="EKC55401.1"/>
    <property type="molecule type" value="Genomic_DNA"/>
</dbReference>
<feature type="non-terminal residue" evidence="1">
    <location>
        <position position="1"/>
    </location>
</feature>
<sequence length="53" mass="5988">NVEELLEYQQKVQESGTILMIVGGGPYLVDFTEKGSRAGCDGKRYFYRNGITR</sequence>
<accession>K1T7R7</accession>
<comment type="caution">
    <text evidence="1">The sequence shown here is derived from an EMBL/GenBank/DDBJ whole genome shotgun (WGS) entry which is preliminary data.</text>
</comment>
<protein>
    <submittedName>
        <fullName evidence="1">Uncharacterized protein</fullName>
    </submittedName>
</protein>
<reference evidence="1" key="1">
    <citation type="journal article" date="2013" name="Environ. Microbiol.">
        <title>Microbiota from the distal guts of lean and obese adolescents exhibit partial functional redundancy besides clear differences in community structure.</title>
        <authorList>
            <person name="Ferrer M."/>
            <person name="Ruiz A."/>
            <person name="Lanza F."/>
            <person name="Haange S.B."/>
            <person name="Oberbach A."/>
            <person name="Till H."/>
            <person name="Bargiela R."/>
            <person name="Campoy C."/>
            <person name="Segura M.T."/>
            <person name="Richter M."/>
            <person name="von Bergen M."/>
            <person name="Seifert J."/>
            <person name="Suarez A."/>
        </authorList>
    </citation>
    <scope>NUCLEOTIDE SEQUENCE</scope>
</reference>
<organism evidence="1">
    <name type="scientific">human gut metagenome</name>
    <dbReference type="NCBI Taxonomy" id="408170"/>
    <lineage>
        <taxon>unclassified sequences</taxon>
        <taxon>metagenomes</taxon>
        <taxon>organismal metagenomes</taxon>
    </lineage>
</organism>
<evidence type="ECO:0000313" key="1">
    <source>
        <dbReference type="EMBL" id="EKC55401.1"/>
    </source>
</evidence>
<proteinExistence type="predicted"/>
<gene>
    <name evidence="1" type="ORF">LEA_15367</name>
</gene>